<dbReference type="RefSeq" id="WP_192540490.1">
    <property type="nucleotide sequence ID" value="NZ_JBQDKS010000058.1"/>
</dbReference>
<dbReference type="Gene3D" id="2.40.50.1020">
    <property type="entry name" value="LytTr DNA-binding domain"/>
    <property type="match status" value="1"/>
</dbReference>
<evidence type="ECO:0000313" key="4">
    <source>
        <dbReference type="EMBL" id="MBE0456202.1"/>
    </source>
</evidence>
<keyword evidence="1" id="KW-0902">Two-component regulatory system</keyword>
<feature type="transmembrane region" description="Helical" evidence="2">
    <location>
        <begin position="184"/>
        <end position="206"/>
    </location>
</feature>
<feature type="domain" description="HTH LytTR-type" evidence="3">
    <location>
        <begin position="402"/>
        <end position="512"/>
    </location>
</feature>
<feature type="transmembrane region" description="Helical" evidence="2">
    <location>
        <begin position="272"/>
        <end position="293"/>
    </location>
</feature>
<keyword evidence="5" id="KW-1185">Reference proteome</keyword>
<dbReference type="EMBL" id="RRZA01000003">
    <property type="protein sequence ID" value="MBE0456202.1"/>
    <property type="molecule type" value="Genomic_DNA"/>
</dbReference>
<reference evidence="4 5" key="1">
    <citation type="submission" date="2020-07" db="EMBL/GenBank/DDBJ databases">
        <title>Halophilic bacteria isolated from french cheeses.</title>
        <authorList>
            <person name="Kothe C.I."/>
            <person name="Farah-Kraiem B."/>
            <person name="Renault P."/>
            <person name="Dridi B."/>
        </authorList>
    </citation>
    <scope>NUCLEOTIDE SEQUENCE [LARGE SCALE GENOMIC DNA]</scope>
    <source>
        <strain evidence="4 5">FME14</strain>
    </source>
</reference>
<feature type="transmembrane region" description="Helical" evidence="2">
    <location>
        <begin position="324"/>
        <end position="342"/>
    </location>
</feature>
<dbReference type="SMART" id="SM00850">
    <property type="entry name" value="LytTR"/>
    <property type="match status" value="1"/>
</dbReference>
<dbReference type="Proteomes" id="UP000707245">
    <property type="component" value="Unassembled WGS sequence"/>
</dbReference>
<dbReference type="PANTHER" id="PTHR37299">
    <property type="entry name" value="TRANSCRIPTIONAL REGULATOR-RELATED"/>
    <property type="match status" value="1"/>
</dbReference>
<dbReference type="PANTHER" id="PTHR37299:SF1">
    <property type="entry name" value="STAGE 0 SPORULATION PROTEIN A HOMOLOG"/>
    <property type="match status" value="1"/>
</dbReference>
<dbReference type="PROSITE" id="PS50930">
    <property type="entry name" value="HTH_LYTTR"/>
    <property type="match status" value="1"/>
</dbReference>
<sequence length="513" mass="58366">MQHLSIKITIYILLNFLLVIFSTQGVLAKEWLSIDTESVISCPVKTANNAAVNFDDPQCETLNFYEVNPQNKHLWIKANLQLEQQYLDLKQANAFFLFAKASSEVYFNGIKIGQNGTPHNIPEQEFVGKMDAKFYLPKQLLKLGNNEVVINLSSHHGYLTLSSPMHFAGIGEYASSTRFFHQNMLLSVLILGILLVGVVYLVALGLQSTEIKITFFMVFFVLVQLYLELSRGLFNYDYPFQDLRLLLVVTCALGFGACLMWFFLIKLRIKQPIYYLVLSTATTLVIVCLLPWYDIKTVVAVLAPATIITALLGWHCFKLQKKELIPYFIIFLLFDAIALLTLPTFHNIVFYSIITTLMIALFIKQAQELVAYKVALNSERDEVAKLKFRLAQKQQRQSPPKLTLNSAGKTEHVATEQIIFCKAAGDYVEIHLTENKQRLYSGSLKGLAEELPNTFMKVHRSYIVNLDYIDALHSACNKAAHNNPQQVHLLVQQHQIPVSRRLLPQVREIIRSS</sequence>
<keyword evidence="2" id="KW-1133">Transmembrane helix</keyword>
<dbReference type="InterPro" id="IPR046947">
    <property type="entry name" value="LytR-like"/>
</dbReference>
<proteinExistence type="predicted"/>
<protein>
    <submittedName>
        <fullName evidence="4">LytTR family transcriptional regulator</fullName>
    </submittedName>
</protein>
<feature type="transmembrane region" description="Helical" evidence="2">
    <location>
        <begin position="245"/>
        <end position="265"/>
    </location>
</feature>
<organism evidence="4 5">
    <name type="scientific">Pseudoalteromonas prydzensis</name>
    <dbReference type="NCBI Taxonomy" id="182141"/>
    <lineage>
        <taxon>Bacteria</taxon>
        <taxon>Pseudomonadati</taxon>
        <taxon>Pseudomonadota</taxon>
        <taxon>Gammaproteobacteria</taxon>
        <taxon>Alteromonadales</taxon>
        <taxon>Pseudoalteromonadaceae</taxon>
        <taxon>Pseudoalteromonas</taxon>
    </lineage>
</organism>
<evidence type="ECO:0000256" key="1">
    <source>
        <dbReference type="ARBA" id="ARBA00023012"/>
    </source>
</evidence>
<keyword evidence="2" id="KW-0812">Transmembrane</keyword>
<gene>
    <name evidence="4" type="ORF">EI167_01800</name>
</gene>
<evidence type="ECO:0000259" key="3">
    <source>
        <dbReference type="PROSITE" id="PS50930"/>
    </source>
</evidence>
<evidence type="ECO:0000313" key="5">
    <source>
        <dbReference type="Proteomes" id="UP000707245"/>
    </source>
</evidence>
<dbReference type="Pfam" id="PF04397">
    <property type="entry name" value="LytTR"/>
    <property type="match status" value="1"/>
</dbReference>
<dbReference type="InterPro" id="IPR007492">
    <property type="entry name" value="LytTR_DNA-bd_dom"/>
</dbReference>
<name>A0ABR9FHA6_9GAMM</name>
<feature type="transmembrane region" description="Helical" evidence="2">
    <location>
        <begin position="299"/>
        <end position="317"/>
    </location>
</feature>
<feature type="transmembrane region" description="Helical" evidence="2">
    <location>
        <begin position="348"/>
        <end position="363"/>
    </location>
</feature>
<keyword evidence="2" id="KW-0472">Membrane</keyword>
<accession>A0ABR9FHA6</accession>
<feature type="transmembrane region" description="Helical" evidence="2">
    <location>
        <begin position="213"/>
        <end position="233"/>
    </location>
</feature>
<comment type="caution">
    <text evidence="4">The sequence shown here is derived from an EMBL/GenBank/DDBJ whole genome shotgun (WGS) entry which is preliminary data.</text>
</comment>
<evidence type="ECO:0000256" key="2">
    <source>
        <dbReference type="SAM" id="Phobius"/>
    </source>
</evidence>